<dbReference type="AlphaFoldDB" id="A0A1Q2KWK7"/>
<protein>
    <submittedName>
        <fullName evidence="1">Uncharacterized protein</fullName>
    </submittedName>
</protein>
<dbReference type="KEGG" id="pmar:B0X71_05470"/>
<name>A0A1Q2KWK7_9BACL</name>
<sequence length="80" mass="9375">MYDIEGKVSKMSLASPFDGSHVTDFAPEETAVFLEQFLALEYVGLMRFILRLKVIREHFCGFIWKMAHHFRLYTGPQKTF</sequence>
<keyword evidence="2" id="KW-1185">Reference proteome</keyword>
<dbReference type="Proteomes" id="UP000188184">
    <property type="component" value="Chromosome"/>
</dbReference>
<reference evidence="1 2" key="1">
    <citation type="submission" date="2017-02" db="EMBL/GenBank/DDBJ databases">
        <title>The complete genomic sequence of a novel cold adapted crude oil-degrading bacterium Planococcus qaidamina Y42.</title>
        <authorList>
            <person name="Yang R."/>
        </authorList>
    </citation>
    <scope>NUCLEOTIDE SEQUENCE [LARGE SCALE GENOMIC DNA]</scope>
    <source>
        <strain evidence="1 2">Y42</strain>
    </source>
</reference>
<proteinExistence type="predicted"/>
<evidence type="ECO:0000313" key="2">
    <source>
        <dbReference type="Proteomes" id="UP000188184"/>
    </source>
</evidence>
<gene>
    <name evidence="1" type="ORF">B0X71_05470</name>
</gene>
<organism evidence="1 2">
    <name type="scientific">Planococcus lenghuensis</name>
    <dbReference type="NCBI Taxonomy" id="2213202"/>
    <lineage>
        <taxon>Bacteria</taxon>
        <taxon>Bacillati</taxon>
        <taxon>Bacillota</taxon>
        <taxon>Bacilli</taxon>
        <taxon>Bacillales</taxon>
        <taxon>Caryophanaceae</taxon>
        <taxon>Planococcus</taxon>
    </lineage>
</organism>
<dbReference type="EMBL" id="CP019640">
    <property type="protein sequence ID" value="AQQ52598.1"/>
    <property type="molecule type" value="Genomic_DNA"/>
</dbReference>
<evidence type="ECO:0000313" key="1">
    <source>
        <dbReference type="EMBL" id="AQQ52598.1"/>
    </source>
</evidence>
<accession>A0A1Q2KWK7</accession>